<dbReference type="AlphaFoldDB" id="A0AAJ5ZM11"/>
<evidence type="ECO:0000313" key="2">
    <source>
        <dbReference type="EMBL" id="WFG40668.1"/>
    </source>
</evidence>
<keyword evidence="3" id="KW-1185">Reference proteome</keyword>
<evidence type="ECO:0000313" key="1">
    <source>
        <dbReference type="EMBL" id="MDG0866580.1"/>
    </source>
</evidence>
<reference evidence="3 4" key="1">
    <citation type="submission" date="2019-11" db="EMBL/GenBank/DDBJ databases">
        <authorList>
            <person name="Cho J.-C."/>
        </authorList>
    </citation>
    <scope>NUCLEOTIDE SEQUENCE [LARGE SCALE GENOMIC DNA]</scope>
    <source>
        <strain evidence="2 3">JH1073</strain>
        <strain evidence="1 4">JH702</strain>
    </source>
</reference>
<evidence type="ECO:0000313" key="3">
    <source>
        <dbReference type="Proteomes" id="UP001219901"/>
    </source>
</evidence>
<dbReference type="InterPro" id="IPR014710">
    <property type="entry name" value="RmlC-like_jellyroll"/>
</dbReference>
<sequence length="125" mass="13967">MTKKTKITRLYTGDDGQSHFEDIEIDMEDNIVGHISKTYGATGIVFRETSESYDYDFHVAPARQYVVNLEGAVEITVGSGEKRVFDTGEVFICEDTTGQGHISRAVNGQVRKSLFVTLEDNEIAR</sequence>
<organism evidence="2 3">
    <name type="scientific">Candidatus Lucifugimonas marina</name>
    <dbReference type="NCBI Taxonomy" id="3038979"/>
    <lineage>
        <taxon>Bacteria</taxon>
        <taxon>Bacillati</taxon>
        <taxon>Chloroflexota</taxon>
        <taxon>Dehalococcoidia</taxon>
        <taxon>SAR202 cluster</taxon>
        <taxon>Candidatus Lucifugimonadales</taxon>
        <taxon>Candidatus Lucifugimonadaceae</taxon>
        <taxon>Candidatus Lucifugimonas</taxon>
    </lineage>
</organism>
<dbReference type="Proteomes" id="UP001321249">
    <property type="component" value="Unassembled WGS sequence"/>
</dbReference>
<reference evidence="3" key="3">
    <citation type="submission" date="2023-06" db="EMBL/GenBank/DDBJ databases">
        <title>Pangenomics reveal diversification of enzyme families and niche specialization in globally abundant SAR202 bacteria.</title>
        <authorList>
            <person name="Saw J.H.W."/>
        </authorList>
    </citation>
    <scope>NUCLEOTIDE SEQUENCE [LARGE SCALE GENOMIC DNA]</scope>
    <source>
        <strain evidence="3">JH1073</strain>
    </source>
</reference>
<dbReference type="EMBL" id="WMBE01000002">
    <property type="protein sequence ID" value="MDG0866580.1"/>
    <property type="molecule type" value="Genomic_DNA"/>
</dbReference>
<dbReference type="EMBL" id="CP046147">
    <property type="protein sequence ID" value="WFG40668.1"/>
    <property type="molecule type" value="Genomic_DNA"/>
</dbReference>
<accession>A0AAJ5ZM11</accession>
<dbReference type="RefSeq" id="WP_342824118.1">
    <property type="nucleotide sequence ID" value="NZ_CP046146.1"/>
</dbReference>
<evidence type="ECO:0000313" key="4">
    <source>
        <dbReference type="Proteomes" id="UP001321249"/>
    </source>
</evidence>
<protein>
    <recommendedName>
        <fullName evidence="5">Cupin domain-containing protein</fullName>
    </recommendedName>
</protein>
<dbReference type="Gene3D" id="2.60.120.10">
    <property type="entry name" value="Jelly Rolls"/>
    <property type="match status" value="1"/>
</dbReference>
<evidence type="ECO:0008006" key="5">
    <source>
        <dbReference type="Google" id="ProtNLM"/>
    </source>
</evidence>
<reference evidence="2" key="2">
    <citation type="journal article" date="2023" name="Nat. Commun.">
        <title>Cultivation of marine bacteria of the SAR202 clade.</title>
        <authorList>
            <person name="Lim Y."/>
            <person name="Seo J.H."/>
            <person name="Giovannoni S.J."/>
            <person name="Kang I."/>
            <person name="Cho J.C."/>
        </authorList>
    </citation>
    <scope>NUCLEOTIDE SEQUENCE</scope>
    <source>
        <strain evidence="2">JH1073</strain>
    </source>
</reference>
<gene>
    <name evidence="1" type="ORF">GKO46_05760</name>
    <name evidence="2" type="ORF">GKO48_14005</name>
</gene>
<proteinExistence type="predicted"/>
<name>A0AAJ5ZM11_9CHLR</name>
<dbReference type="Proteomes" id="UP001219901">
    <property type="component" value="Chromosome"/>
</dbReference>